<protein>
    <submittedName>
        <fullName evidence="1">Uncharacterized protein</fullName>
    </submittedName>
</protein>
<comment type="caution">
    <text evidence="1">The sequence shown here is derived from an EMBL/GenBank/DDBJ whole genome shotgun (WGS) entry which is preliminary data.</text>
</comment>
<dbReference type="PANTHER" id="PTHR47576:SF2">
    <property type="entry name" value="BRCT DOMAIN DNA REPAIR PROTEIN-RELATED"/>
    <property type="match status" value="1"/>
</dbReference>
<sequence>MVAANAPITMKEALYGGRKFEHARKHGLRNDLYVVTLGWFVDVRKNGESKQLLVSVQLMWFVTGLPFGDILATANVVTYEVVNFAIHLDWKHANRLRSTYVDKESLESDNVQFKRVSFLGTVRSFEML</sequence>
<name>A0A835M349_9MAGN</name>
<dbReference type="PANTHER" id="PTHR47576">
    <property type="entry name" value="BRCT DOMAIN DNA REPAIR PROTEIN-RELATED"/>
    <property type="match status" value="1"/>
</dbReference>
<dbReference type="EMBL" id="JADFTS010000003">
    <property type="protein sequence ID" value="KAF9617918.1"/>
    <property type="molecule type" value="Genomic_DNA"/>
</dbReference>
<accession>A0A835M349</accession>
<dbReference type="AlphaFoldDB" id="A0A835M349"/>
<reference evidence="1 2" key="1">
    <citation type="submission" date="2020-10" db="EMBL/GenBank/DDBJ databases">
        <title>The Coptis chinensis genome and diversification of protoberbering-type alkaloids.</title>
        <authorList>
            <person name="Wang B."/>
            <person name="Shu S."/>
            <person name="Song C."/>
            <person name="Liu Y."/>
        </authorList>
    </citation>
    <scope>NUCLEOTIDE SEQUENCE [LARGE SCALE GENOMIC DNA]</scope>
    <source>
        <strain evidence="1">HL-2020</strain>
        <tissue evidence="1">Leaf</tissue>
    </source>
</reference>
<proteinExistence type="predicted"/>
<keyword evidence="2" id="KW-1185">Reference proteome</keyword>
<gene>
    <name evidence="1" type="ORF">IFM89_039170</name>
</gene>
<organism evidence="1 2">
    <name type="scientific">Coptis chinensis</name>
    <dbReference type="NCBI Taxonomy" id="261450"/>
    <lineage>
        <taxon>Eukaryota</taxon>
        <taxon>Viridiplantae</taxon>
        <taxon>Streptophyta</taxon>
        <taxon>Embryophyta</taxon>
        <taxon>Tracheophyta</taxon>
        <taxon>Spermatophyta</taxon>
        <taxon>Magnoliopsida</taxon>
        <taxon>Ranunculales</taxon>
        <taxon>Ranunculaceae</taxon>
        <taxon>Coptidoideae</taxon>
        <taxon>Coptis</taxon>
    </lineage>
</organism>
<evidence type="ECO:0000313" key="1">
    <source>
        <dbReference type="EMBL" id="KAF9617918.1"/>
    </source>
</evidence>
<evidence type="ECO:0000313" key="2">
    <source>
        <dbReference type="Proteomes" id="UP000631114"/>
    </source>
</evidence>
<dbReference type="Proteomes" id="UP000631114">
    <property type="component" value="Unassembled WGS sequence"/>
</dbReference>